<gene>
    <name evidence="2" type="ORF">SPARVUS_LOCUS4642681</name>
</gene>
<dbReference type="Proteomes" id="UP001162483">
    <property type="component" value="Unassembled WGS sequence"/>
</dbReference>
<sequence>MDPFMETNRYNVSTAVWKDSPRTVINSLFLTVSDIPSIQRLKQLYGVNVPELSEIDRNCHRTSPSFSSFSFFSSFFSSFFLILL</sequence>
<dbReference type="EMBL" id="CATNWA010008911">
    <property type="protein sequence ID" value="CAI9557105.1"/>
    <property type="molecule type" value="Genomic_DNA"/>
</dbReference>
<keyword evidence="1" id="KW-0472">Membrane</keyword>
<evidence type="ECO:0000313" key="2">
    <source>
        <dbReference type="EMBL" id="CAI9557105.1"/>
    </source>
</evidence>
<keyword evidence="1" id="KW-0812">Transmembrane</keyword>
<name>A0ABN9CAJ2_9NEOB</name>
<reference evidence="2" key="1">
    <citation type="submission" date="2023-05" db="EMBL/GenBank/DDBJ databases">
        <authorList>
            <person name="Stuckert A."/>
        </authorList>
    </citation>
    <scope>NUCLEOTIDE SEQUENCE</scope>
</reference>
<evidence type="ECO:0000256" key="1">
    <source>
        <dbReference type="SAM" id="Phobius"/>
    </source>
</evidence>
<evidence type="ECO:0000313" key="3">
    <source>
        <dbReference type="Proteomes" id="UP001162483"/>
    </source>
</evidence>
<feature type="non-terminal residue" evidence="2">
    <location>
        <position position="84"/>
    </location>
</feature>
<keyword evidence="1" id="KW-1133">Transmembrane helix</keyword>
<proteinExistence type="predicted"/>
<organism evidence="2 3">
    <name type="scientific">Staurois parvus</name>
    <dbReference type="NCBI Taxonomy" id="386267"/>
    <lineage>
        <taxon>Eukaryota</taxon>
        <taxon>Metazoa</taxon>
        <taxon>Chordata</taxon>
        <taxon>Craniata</taxon>
        <taxon>Vertebrata</taxon>
        <taxon>Euteleostomi</taxon>
        <taxon>Amphibia</taxon>
        <taxon>Batrachia</taxon>
        <taxon>Anura</taxon>
        <taxon>Neobatrachia</taxon>
        <taxon>Ranoidea</taxon>
        <taxon>Ranidae</taxon>
        <taxon>Staurois</taxon>
    </lineage>
</organism>
<comment type="caution">
    <text evidence="2">The sequence shown here is derived from an EMBL/GenBank/DDBJ whole genome shotgun (WGS) entry which is preliminary data.</text>
</comment>
<feature type="transmembrane region" description="Helical" evidence="1">
    <location>
        <begin position="66"/>
        <end position="83"/>
    </location>
</feature>
<protein>
    <submittedName>
        <fullName evidence="2">Uncharacterized protein</fullName>
    </submittedName>
</protein>
<accession>A0ABN9CAJ2</accession>
<keyword evidence="3" id="KW-1185">Reference proteome</keyword>